<keyword evidence="2" id="KW-1185">Reference proteome</keyword>
<evidence type="ECO:0000313" key="2">
    <source>
        <dbReference type="Proteomes" id="UP000194003"/>
    </source>
</evidence>
<sequence>MLLTQSGYLMLVKSFTDDLAWRVQRELVNRYFHAAPVSTAHQAYLMAKAIWEQDEQIRCLERVNGELCWFSGNMTTV</sequence>
<organism evidence="1 2">
    <name type="scientific">Magnetofaba australis IT-1</name>
    <dbReference type="NCBI Taxonomy" id="1434232"/>
    <lineage>
        <taxon>Bacteria</taxon>
        <taxon>Pseudomonadati</taxon>
        <taxon>Pseudomonadota</taxon>
        <taxon>Magnetococcia</taxon>
        <taxon>Magnetococcales</taxon>
        <taxon>Magnetococcaceae</taxon>
        <taxon>Magnetofaba</taxon>
    </lineage>
</organism>
<evidence type="ECO:0000313" key="1">
    <source>
        <dbReference type="EMBL" id="OSM07623.1"/>
    </source>
</evidence>
<proteinExistence type="predicted"/>
<name>A0A1Y2K9Q9_9PROT</name>
<protein>
    <submittedName>
        <fullName evidence="1">Uncharacterized protein</fullName>
    </submittedName>
</protein>
<reference evidence="1 2" key="1">
    <citation type="journal article" date="2016" name="BMC Genomics">
        <title>Combined genomic and structural analyses of a cultured magnetotactic bacterium reveals its niche adaptation to a dynamic environment.</title>
        <authorList>
            <person name="Araujo A.C."/>
            <person name="Morillo V."/>
            <person name="Cypriano J."/>
            <person name="Teixeira L.C."/>
            <person name="Leao P."/>
            <person name="Lyra S."/>
            <person name="Almeida L.G."/>
            <person name="Bazylinski D.A."/>
            <person name="Vasconcellos A.T."/>
            <person name="Abreu F."/>
            <person name="Lins U."/>
        </authorList>
    </citation>
    <scope>NUCLEOTIDE SEQUENCE [LARGE SCALE GENOMIC DNA]</scope>
    <source>
        <strain evidence="1 2">IT-1</strain>
    </source>
</reference>
<dbReference type="STRING" id="1434232.MAIT1_05002"/>
<gene>
    <name evidence="1" type="ORF">MAIT1_05002</name>
</gene>
<accession>A0A1Y2K9Q9</accession>
<dbReference type="Proteomes" id="UP000194003">
    <property type="component" value="Unassembled WGS sequence"/>
</dbReference>
<dbReference type="AlphaFoldDB" id="A0A1Y2K9Q9"/>
<comment type="caution">
    <text evidence="1">The sequence shown here is derived from an EMBL/GenBank/DDBJ whole genome shotgun (WGS) entry which is preliminary data.</text>
</comment>
<dbReference type="EMBL" id="LVJN01000013">
    <property type="protein sequence ID" value="OSM07623.1"/>
    <property type="molecule type" value="Genomic_DNA"/>
</dbReference>